<dbReference type="GO" id="GO:0005737">
    <property type="term" value="C:cytoplasm"/>
    <property type="evidence" value="ECO:0007669"/>
    <property type="project" value="TreeGrafter"/>
</dbReference>
<dbReference type="Gene3D" id="3.90.980.10">
    <property type="entry name" value="DNA primase, catalytic core, N-terminal domain"/>
    <property type="match status" value="1"/>
</dbReference>
<evidence type="ECO:0000256" key="11">
    <source>
        <dbReference type="ARBA" id="ARBA00023163"/>
    </source>
</evidence>
<dbReference type="InterPro" id="IPR050219">
    <property type="entry name" value="DnaG_primase"/>
</dbReference>
<comment type="catalytic activity">
    <reaction evidence="12">
        <text>ssDNA + n NTP = ssDNA/pppN(pN)n-1 hybrid + (n-1) diphosphate.</text>
        <dbReference type="EC" id="2.7.7.101"/>
    </reaction>
</comment>
<dbReference type="Pfam" id="PF01807">
    <property type="entry name" value="Zn_ribbon_DnaG"/>
    <property type="match status" value="1"/>
</dbReference>
<dbReference type="GO" id="GO:0000428">
    <property type="term" value="C:DNA-directed RNA polymerase complex"/>
    <property type="evidence" value="ECO:0007669"/>
    <property type="project" value="UniProtKB-KW"/>
</dbReference>
<dbReference type="Gene3D" id="3.90.580.10">
    <property type="entry name" value="Zinc finger, CHC2-type domain"/>
    <property type="match status" value="1"/>
</dbReference>
<name>A0A7D4BTH0_9BACT</name>
<keyword evidence="2 12" id="KW-0639">Primosome</keyword>
<dbReference type="EMBL" id="CP041345">
    <property type="protein sequence ID" value="QKG81181.1"/>
    <property type="molecule type" value="Genomic_DNA"/>
</dbReference>
<evidence type="ECO:0000256" key="4">
    <source>
        <dbReference type="ARBA" id="ARBA00022695"/>
    </source>
</evidence>
<dbReference type="SUPFAM" id="SSF57783">
    <property type="entry name" value="Zinc beta-ribbon"/>
    <property type="match status" value="1"/>
</dbReference>
<dbReference type="FunFam" id="3.90.580.10:FF:000001">
    <property type="entry name" value="DNA primase"/>
    <property type="match status" value="1"/>
</dbReference>
<dbReference type="SUPFAM" id="SSF56731">
    <property type="entry name" value="DNA primase core"/>
    <property type="match status" value="1"/>
</dbReference>
<dbReference type="CDD" id="cd03364">
    <property type="entry name" value="TOPRIM_DnaG_primases"/>
    <property type="match status" value="1"/>
</dbReference>
<dbReference type="InterPro" id="IPR002694">
    <property type="entry name" value="Znf_CHC2"/>
</dbReference>
<dbReference type="InterPro" id="IPR006171">
    <property type="entry name" value="TOPRIM_dom"/>
</dbReference>
<keyword evidence="9" id="KW-0460">Magnesium</keyword>
<keyword evidence="4 12" id="KW-0548">Nucleotidyltransferase</keyword>
<evidence type="ECO:0000313" key="17">
    <source>
        <dbReference type="Proteomes" id="UP000500961"/>
    </source>
</evidence>
<dbReference type="NCBIfam" id="TIGR01391">
    <property type="entry name" value="dnaG"/>
    <property type="match status" value="1"/>
</dbReference>
<comment type="similarity">
    <text evidence="12 13">Belongs to the DnaG primase family.</text>
</comment>
<evidence type="ECO:0000256" key="10">
    <source>
        <dbReference type="ARBA" id="ARBA00023125"/>
    </source>
</evidence>
<dbReference type="PANTHER" id="PTHR30313:SF2">
    <property type="entry name" value="DNA PRIMASE"/>
    <property type="match status" value="1"/>
</dbReference>
<dbReference type="AlphaFoldDB" id="A0A7D4BTH0"/>
<dbReference type="Proteomes" id="UP000500961">
    <property type="component" value="Chromosome"/>
</dbReference>
<evidence type="ECO:0000256" key="3">
    <source>
        <dbReference type="ARBA" id="ARBA00022679"/>
    </source>
</evidence>
<reference evidence="16 17" key="1">
    <citation type="submission" date="2019-07" db="EMBL/GenBank/DDBJ databases">
        <title>Thalassofilum flectens gen. nov., sp. nov., a novel moderate thermophilic anaerobe from a shallow sea hot spring in Kunashir Island (Russia), representing a new family in the order Bacteroidales, and proposal of Thalassofilacea fam. nov.</title>
        <authorList>
            <person name="Kochetkova T.V."/>
            <person name="Podosokorskaya O.A."/>
            <person name="Novikov A."/>
            <person name="Elcheninov A.G."/>
            <person name="Toshchakov S.V."/>
            <person name="Kublanov I.V."/>
        </authorList>
    </citation>
    <scope>NUCLEOTIDE SEQUENCE [LARGE SCALE GENOMIC DNA]</scope>
    <source>
        <strain evidence="16 17">38-H</strain>
    </source>
</reference>
<dbReference type="InterPro" id="IPR030846">
    <property type="entry name" value="DnaG_bac"/>
</dbReference>
<dbReference type="PANTHER" id="PTHR30313">
    <property type="entry name" value="DNA PRIMASE"/>
    <property type="match status" value="1"/>
</dbReference>
<dbReference type="InterPro" id="IPR006295">
    <property type="entry name" value="DNA_primase_DnaG"/>
</dbReference>
<sequence>MIDQHTVDRIIAAADIVEVVKEYVTLRRSGTNYLGLCPFHNEKTPSFSVSQSKGIFKCFGCGKGGNVVNFIMEHERLNYVEALKFLAKKYNIEVEEKEVTPEELQKRNERESLMVINSYAQRYFTDMLHKHSDGKTIAMAYFRERGLKDHIIEKFQLGYCLDQRDAFTQSALRDGYNLDYLVKTGLTIRREDGTIFDRFAGRVMFPIHSISGRVIGFGGRTLKTDKKVAKYLNSPESEVYHKSEILYGIFHAKKAITQENKCFLVEGYTDVISLHQAGIENVVASSGTSLTQDQIKLIKRFTPNVTVLYDGDAAGIKASLRGIDMILEEGLNVKVVLMPEGEDPDSFARTHSASEVLEYIKENETDFIKFKTRLLLDDSKNDPIKQAGLITDIVRSISAIPEQVTRAVYIKECSRLLDIGEEVLYSEVGKIRRKRMEQLLQRERNQPVKEHETPKIPSYVKGIICEEQEREIVKYLLTYGNQVLFTHVDEETEEEITITVAQYIIEEILNDDLEFQNLTYKKLFDEYIRLMEIHSEVDNRHFINHMDPEVSQLAVDLLTEKYVLSRIWEKNNAEVAEAPNFLEDAIPKAIQVYKSKVLKMAINNLNEELQNLKPDQVEETNHILFKLRELYALINNMSKDLDRVVL</sequence>
<dbReference type="HAMAP" id="MF_00974">
    <property type="entry name" value="DNA_primase_DnaG"/>
    <property type="match status" value="1"/>
</dbReference>
<dbReference type="EC" id="2.7.7.101" evidence="12"/>
<dbReference type="SMART" id="SM00400">
    <property type="entry name" value="ZnF_CHCC"/>
    <property type="match status" value="1"/>
</dbReference>
<protein>
    <recommendedName>
        <fullName evidence="12 13">DNA primase</fullName>
        <ecNumber evidence="12">2.7.7.101</ecNumber>
    </recommendedName>
</protein>
<comment type="subunit">
    <text evidence="12">Monomer. Interacts with DnaB.</text>
</comment>
<dbReference type="GO" id="GO:0006269">
    <property type="term" value="P:DNA replication, synthesis of primer"/>
    <property type="evidence" value="ECO:0007669"/>
    <property type="project" value="UniProtKB-UniRule"/>
</dbReference>
<keyword evidence="6 12" id="KW-0479">Metal-binding</keyword>
<accession>A0A7D4BTH0</accession>
<dbReference type="Pfam" id="PF13155">
    <property type="entry name" value="Toprim_2"/>
    <property type="match status" value="1"/>
</dbReference>
<dbReference type="PROSITE" id="PS50880">
    <property type="entry name" value="TOPRIM"/>
    <property type="match status" value="1"/>
</dbReference>
<comment type="cofactor">
    <cofactor evidence="12 13 14">
        <name>Zn(2+)</name>
        <dbReference type="ChEBI" id="CHEBI:29105"/>
    </cofactor>
    <text evidence="12 13 14">Binds 1 zinc ion per monomer.</text>
</comment>
<dbReference type="InterPro" id="IPR019475">
    <property type="entry name" value="DNA_primase_DnaB-bd"/>
</dbReference>
<evidence type="ECO:0000256" key="7">
    <source>
        <dbReference type="ARBA" id="ARBA00022771"/>
    </source>
</evidence>
<dbReference type="SMART" id="SM00493">
    <property type="entry name" value="TOPRIM"/>
    <property type="match status" value="1"/>
</dbReference>
<keyword evidence="11 12" id="KW-0804">Transcription</keyword>
<dbReference type="Pfam" id="PF08275">
    <property type="entry name" value="DNAG_N"/>
    <property type="match status" value="1"/>
</dbReference>
<keyword evidence="8 12" id="KW-0862">Zinc</keyword>
<dbReference type="InterPro" id="IPR037068">
    <property type="entry name" value="DNA_primase_core_N_sf"/>
</dbReference>
<dbReference type="Pfam" id="PF10410">
    <property type="entry name" value="DnaB_bind"/>
    <property type="match status" value="1"/>
</dbReference>
<dbReference type="KEGG" id="ttz:FHG85_00330"/>
<dbReference type="GO" id="GO:0008270">
    <property type="term" value="F:zinc ion binding"/>
    <property type="evidence" value="ECO:0007669"/>
    <property type="project" value="UniProtKB-UniRule"/>
</dbReference>
<keyword evidence="1 12" id="KW-0240">DNA-directed RNA polymerase</keyword>
<evidence type="ECO:0000313" key="16">
    <source>
        <dbReference type="EMBL" id="QKG81181.1"/>
    </source>
</evidence>
<evidence type="ECO:0000256" key="14">
    <source>
        <dbReference type="PIRSR" id="PIRSR002811-1"/>
    </source>
</evidence>
<evidence type="ECO:0000256" key="8">
    <source>
        <dbReference type="ARBA" id="ARBA00022833"/>
    </source>
</evidence>
<evidence type="ECO:0000256" key="6">
    <source>
        <dbReference type="ARBA" id="ARBA00022723"/>
    </source>
</evidence>
<dbReference type="InterPro" id="IPR034151">
    <property type="entry name" value="TOPRIM_DnaG_bac"/>
</dbReference>
<keyword evidence="5 12" id="KW-0235">DNA replication</keyword>
<comment type="function">
    <text evidence="12 13">RNA polymerase that catalyzes the synthesis of short RNA molecules used as primers for DNA polymerase during DNA replication.</text>
</comment>
<keyword evidence="3 12" id="KW-0808">Transferase</keyword>
<evidence type="ECO:0000256" key="9">
    <source>
        <dbReference type="ARBA" id="ARBA00022842"/>
    </source>
</evidence>
<comment type="domain">
    <text evidence="12">Contains an N-terminal zinc-binding domain, a central core domain that contains the primase activity, and a C-terminal DnaB-binding domain.</text>
</comment>
<dbReference type="GO" id="GO:0003677">
    <property type="term" value="F:DNA binding"/>
    <property type="evidence" value="ECO:0007669"/>
    <property type="project" value="UniProtKB-KW"/>
</dbReference>
<evidence type="ECO:0000256" key="5">
    <source>
        <dbReference type="ARBA" id="ARBA00022705"/>
    </source>
</evidence>
<dbReference type="Gene3D" id="3.40.1360.10">
    <property type="match status" value="1"/>
</dbReference>
<evidence type="ECO:0000259" key="15">
    <source>
        <dbReference type="PROSITE" id="PS50880"/>
    </source>
</evidence>
<dbReference type="RefSeq" id="WP_173076689.1">
    <property type="nucleotide sequence ID" value="NZ_CP041345.1"/>
</dbReference>
<feature type="domain" description="Toprim" evidence="15">
    <location>
        <begin position="260"/>
        <end position="341"/>
    </location>
</feature>
<dbReference type="FunFam" id="3.40.1360.10:FF:000002">
    <property type="entry name" value="DNA primase"/>
    <property type="match status" value="1"/>
</dbReference>
<dbReference type="GO" id="GO:1990077">
    <property type="term" value="C:primosome complex"/>
    <property type="evidence" value="ECO:0007669"/>
    <property type="project" value="UniProtKB-KW"/>
</dbReference>
<evidence type="ECO:0000256" key="1">
    <source>
        <dbReference type="ARBA" id="ARBA00022478"/>
    </source>
</evidence>
<keyword evidence="10 12" id="KW-0238">DNA-binding</keyword>
<keyword evidence="7 12" id="KW-0863">Zinc-finger</keyword>
<dbReference type="PIRSF" id="PIRSF002811">
    <property type="entry name" value="DnaG"/>
    <property type="match status" value="1"/>
</dbReference>
<organism evidence="16 17">
    <name type="scientific">Tenuifilum thalassicum</name>
    <dbReference type="NCBI Taxonomy" id="2590900"/>
    <lineage>
        <taxon>Bacteria</taxon>
        <taxon>Pseudomonadati</taxon>
        <taxon>Bacteroidota</taxon>
        <taxon>Bacteroidia</taxon>
        <taxon>Bacteroidales</taxon>
        <taxon>Tenuifilaceae</taxon>
        <taxon>Tenuifilum</taxon>
    </lineage>
</organism>
<gene>
    <name evidence="12" type="primary">dnaG</name>
    <name evidence="16" type="ORF">FHG85_00330</name>
</gene>
<evidence type="ECO:0000256" key="13">
    <source>
        <dbReference type="PIRNR" id="PIRNR002811"/>
    </source>
</evidence>
<evidence type="ECO:0000256" key="12">
    <source>
        <dbReference type="HAMAP-Rule" id="MF_00974"/>
    </source>
</evidence>
<keyword evidence="17" id="KW-1185">Reference proteome</keyword>
<dbReference type="InterPro" id="IPR036977">
    <property type="entry name" value="DNA_primase_Znf_CHC2"/>
</dbReference>
<proteinExistence type="inferred from homology"/>
<evidence type="ECO:0000256" key="2">
    <source>
        <dbReference type="ARBA" id="ARBA00022515"/>
    </source>
</evidence>
<dbReference type="GO" id="GO:0003899">
    <property type="term" value="F:DNA-directed RNA polymerase activity"/>
    <property type="evidence" value="ECO:0007669"/>
    <property type="project" value="UniProtKB-UniRule"/>
</dbReference>
<feature type="zinc finger region" description="CHC2-type" evidence="12 14">
    <location>
        <begin position="37"/>
        <end position="61"/>
    </location>
</feature>
<dbReference type="InterPro" id="IPR013264">
    <property type="entry name" value="DNAG_N"/>
</dbReference>